<sequence>MAYFLIESQRSSGEDDHHISVFRLTVVCKLYDLLDEIVPYDRIHDFIKTIKDQQPRPAVAPFCKQVWCDISNV</sequence>
<dbReference type="AlphaFoldDB" id="A0A3L7A4F7"/>
<keyword evidence="2" id="KW-1185">Reference proteome</keyword>
<proteinExistence type="predicted"/>
<organism evidence="1 2">
    <name type="scientific">Mycetocola tolaasinivorans</name>
    <dbReference type="NCBI Taxonomy" id="76635"/>
    <lineage>
        <taxon>Bacteria</taxon>
        <taxon>Bacillati</taxon>
        <taxon>Actinomycetota</taxon>
        <taxon>Actinomycetes</taxon>
        <taxon>Micrococcales</taxon>
        <taxon>Microbacteriaceae</taxon>
        <taxon>Mycetocola</taxon>
    </lineage>
</organism>
<reference evidence="1 2" key="1">
    <citation type="submission" date="2018-10" db="EMBL/GenBank/DDBJ databases">
        <authorList>
            <person name="Li J."/>
        </authorList>
    </citation>
    <scope>NUCLEOTIDE SEQUENCE [LARGE SCALE GENOMIC DNA]</scope>
    <source>
        <strain evidence="1 2">IF 016277</strain>
    </source>
</reference>
<dbReference type="EMBL" id="RCUX01000008">
    <property type="protein sequence ID" value="RLP74984.1"/>
    <property type="molecule type" value="Genomic_DNA"/>
</dbReference>
<accession>A0A3L7A4F7</accession>
<protein>
    <submittedName>
        <fullName evidence="1">Uncharacterized protein</fullName>
    </submittedName>
</protein>
<gene>
    <name evidence="1" type="ORF">D9V32_11175</name>
</gene>
<evidence type="ECO:0000313" key="2">
    <source>
        <dbReference type="Proteomes" id="UP000272503"/>
    </source>
</evidence>
<comment type="caution">
    <text evidence="1">The sequence shown here is derived from an EMBL/GenBank/DDBJ whole genome shotgun (WGS) entry which is preliminary data.</text>
</comment>
<name>A0A3L7A4F7_9MICO</name>
<dbReference type="Proteomes" id="UP000272503">
    <property type="component" value="Unassembled WGS sequence"/>
</dbReference>
<evidence type="ECO:0000313" key="1">
    <source>
        <dbReference type="EMBL" id="RLP74984.1"/>
    </source>
</evidence>